<evidence type="ECO:0000313" key="2">
    <source>
        <dbReference type="EMBL" id="SFS44987.1"/>
    </source>
</evidence>
<gene>
    <name evidence="2" type="ORF">SAMN05192570_1381</name>
</gene>
<feature type="transmembrane region" description="Helical" evidence="1">
    <location>
        <begin position="21"/>
        <end position="43"/>
    </location>
</feature>
<dbReference type="OrthoDB" id="7202644at2"/>
<feature type="transmembrane region" description="Helical" evidence="1">
    <location>
        <begin position="80"/>
        <end position="101"/>
    </location>
</feature>
<reference evidence="3" key="1">
    <citation type="submission" date="2016-10" db="EMBL/GenBank/DDBJ databases">
        <authorList>
            <person name="Varghese N."/>
            <person name="Submissions S."/>
        </authorList>
    </citation>
    <scope>NUCLEOTIDE SEQUENCE [LARGE SCALE GENOMIC DNA]</scope>
    <source>
        <strain evidence="3">CGMCC 1.10683</strain>
    </source>
</reference>
<keyword evidence="1" id="KW-1133">Transmembrane helix</keyword>
<dbReference type="AlphaFoldDB" id="A0A1I6PXM9"/>
<keyword evidence="1" id="KW-0812">Transmembrane</keyword>
<keyword evidence="1" id="KW-0472">Membrane</keyword>
<organism evidence="2 3">
    <name type="scientific">Brevundimonas viscosa</name>
    <dbReference type="NCBI Taxonomy" id="871741"/>
    <lineage>
        <taxon>Bacteria</taxon>
        <taxon>Pseudomonadati</taxon>
        <taxon>Pseudomonadota</taxon>
        <taxon>Alphaproteobacteria</taxon>
        <taxon>Caulobacterales</taxon>
        <taxon>Caulobacteraceae</taxon>
        <taxon>Brevundimonas</taxon>
    </lineage>
</organism>
<dbReference type="Proteomes" id="UP000198788">
    <property type="component" value="Unassembled WGS sequence"/>
</dbReference>
<accession>A0A1I6PXM9</accession>
<name>A0A1I6PXM9_9CAUL</name>
<evidence type="ECO:0000256" key="1">
    <source>
        <dbReference type="SAM" id="Phobius"/>
    </source>
</evidence>
<feature type="transmembrane region" description="Helical" evidence="1">
    <location>
        <begin position="161"/>
        <end position="183"/>
    </location>
</feature>
<evidence type="ECO:0008006" key="4">
    <source>
        <dbReference type="Google" id="ProtNLM"/>
    </source>
</evidence>
<feature type="transmembrane region" description="Helical" evidence="1">
    <location>
        <begin position="122"/>
        <end position="155"/>
    </location>
</feature>
<dbReference type="RefSeq" id="WP_092308146.1">
    <property type="nucleotide sequence ID" value="NZ_FOZV01000002.1"/>
</dbReference>
<feature type="transmembrane region" description="Helical" evidence="1">
    <location>
        <begin position="211"/>
        <end position="244"/>
    </location>
</feature>
<protein>
    <recommendedName>
        <fullName evidence="4">Membrane domain of glycerophosphoryl diester phosphodiesterase</fullName>
    </recommendedName>
</protein>
<evidence type="ECO:0000313" key="3">
    <source>
        <dbReference type="Proteomes" id="UP000198788"/>
    </source>
</evidence>
<sequence>MKTFSISDAAGEAFRTGFGRPLATTAWGLVLLAPVLIVLGAAVPMFGELSAAGTFAAGADPKTLEAELGSIWRFQVWSQLANLVQLLSVLLVTTAVGRAVLSGRRRGDPAMFLRVGADELHVAVVGLAVGVGAILVLVVAAMLAVGVGFALWQVAEPWRTLSYIGMGAVVGFGILLLWGRLALMAPASLRYRTFGFEQGWKLGRGQTWRLFGLLLLMVLIAFGMAVALIALVVLVAMVFGLGAGALAVDNPEAWEAWFEGLGEQPGWLIAAGLILLLPMAWLQGFSQVLMTAPYARVVEVLAREPAPAEPISADTGLEPL</sequence>
<feature type="transmembrane region" description="Helical" evidence="1">
    <location>
        <begin position="264"/>
        <end position="282"/>
    </location>
</feature>
<keyword evidence="3" id="KW-1185">Reference proteome</keyword>
<dbReference type="STRING" id="871741.SAMN05192570_1381"/>
<dbReference type="EMBL" id="FOZV01000002">
    <property type="protein sequence ID" value="SFS44987.1"/>
    <property type="molecule type" value="Genomic_DNA"/>
</dbReference>
<proteinExistence type="predicted"/>